<name>A0A830B303_9LAMI</name>
<dbReference type="OrthoDB" id="1600153at2759"/>
<sequence length="74" mass="8448">MSMPGVDLAEVYYMRKLSKEKIKKVENNNKLESTQEKSLDEEYEAKVECASSSVGCFSRMFKKVYPSSNDPNIS</sequence>
<dbReference type="PANTHER" id="PTHR34950:SF8">
    <property type="entry name" value="TPX2 C-TERMINAL DOMAIN-CONTAINING PROTEIN"/>
    <property type="match status" value="1"/>
</dbReference>
<reference evidence="2" key="1">
    <citation type="submission" date="2020-07" db="EMBL/GenBank/DDBJ databases">
        <title>Ethylene signaling mediates host invasion by parasitic plants.</title>
        <authorList>
            <person name="Yoshida S."/>
        </authorList>
    </citation>
    <scope>NUCLEOTIDE SEQUENCE</scope>
    <source>
        <strain evidence="2">Okayama</strain>
    </source>
</reference>
<comment type="caution">
    <text evidence="2">The sequence shown here is derived from an EMBL/GenBank/DDBJ whole genome shotgun (WGS) entry which is preliminary data.</text>
</comment>
<gene>
    <name evidence="2" type="ORF">PHJA_000047800</name>
</gene>
<dbReference type="EMBL" id="BMAC01000003">
    <property type="protein sequence ID" value="GFP79043.1"/>
    <property type="molecule type" value="Genomic_DNA"/>
</dbReference>
<dbReference type="Proteomes" id="UP000653305">
    <property type="component" value="Unassembled WGS sequence"/>
</dbReference>
<dbReference type="AlphaFoldDB" id="A0A830B303"/>
<accession>A0A830B303</accession>
<proteinExistence type="predicted"/>
<protein>
    <submittedName>
        <fullName evidence="2">Uncharacterized protein</fullName>
    </submittedName>
</protein>
<keyword evidence="3" id="KW-1185">Reference proteome</keyword>
<evidence type="ECO:0000256" key="1">
    <source>
        <dbReference type="SAM" id="Coils"/>
    </source>
</evidence>
<feature type="coiled-coil region" evidence="1">
    <location>
        <begin position="14"/>
        <end position="42"/>
    </location>
</feature>
<dbReference type="PANTHER" id="PTHR34950">
    <property type="entry name" value="OS04G0457400 PROTEIN"/>
    <property type="match status" value="1"/>
</dbReference>
<evidence type="ECO:0000313" key="2">
    <source>
        <dbReference type="EMBL" id="GFP79043.1"/>
    </source>
</evidence>
<evidence type="ECO:0000313" key="3">
    <source>
        <dbReference type="Proteomes" id="UP000653305"/>
    </source>
</evidence>
<organism evidence="2 3">
    <name type="scientific">Phtheirospermum japonicum</name>
    <dbReference type="NCBI Taxonomy" id="374723"/>
    <lineage>
        <taxon>Eukaryota</taxon>
        <taxon>Viridiplantae</taxon>
        <taxon>Streptophyta</taxon>
        <taxon>Embryophyta</taxon>
        <taxon>Tracheophyta</taxon>
        <taxon>Spermatophyta</taxon>
        <taxon>Magnoliopsida</taxon>
        <taxon>eudicotyledons</taxon>
        <taxon>Gunneridae</taxon>
        <taxon>Pentapetalae</taxon>
        <taxon>asterids</taxon>
        <taxon>lamiids</taxon>
        <taxon>Lamiales</taxon>
        <taxon>Orobanchaceae</taxon>
        <taxon>Orobanchaceae incertae sedis</taxon>
        <taxon>Phtheirospermum</taxon>
    </lineage>
</organism>
<keyword evidence="1" id="KW-0175">Coiled coil</keyword>